<proteinExistence type="predicted"/>
<protein>
    <submittedName>
        <fullName evidence="2">Uncharacterized protein</fullName>
    </submittedName>
</protein>
<feature type="compositionally biased region" description="Low complexity" evidence="1">
    <location>
        <begin position="154"/>
        <end position="164"/>
    </location>
</feature>
<gene>
    <name evidence="2" type="ORF">OEIGOIKO_03469</name>
</gene>
<dbReference type="OrthoDB" id="4334813at2"/>
<dbReference type="Proteomes" id="UP000287830">
    <property type="component" value="Unassembled WGS sequence"/>
</dbReference>
<name>A0A7U9PXW3_9ACTN</name>
<accession>A0A7U9PXW3</accession>
<dbReference type="RefSeq" id="WP_154806378.1">
    <property type="nucleotide sequence ID" value="NZ_BHZC01000001.1"/>
</dbReference>
<reference evidence="2 3" key="1">
    <citation type="submission" date="2018-11" db="EMBL/GenBank/DDBJ databases">
        <title>Whole genome sequence of Streptomyces chrestomyceticus NBRC 13444(T).</title>
        <authorList>
            <person name="Komaki H."/>
            <person name="Tamura T."/>
        </authorList>
    </citation>
    <scope>NUCLEOTIDE SEQUENCE [LARGE SCALE GENOMIC DNA]</scope>
    <source>
        <strain evidence="2 3">NBRC 13444</strain>
    </source>
</reference>
<sequence length="236" mass="25179">MTTETTQNTDTDTDTDQDTTTIEAAPFDISLIDLYLLADLIIEKLGDGWHKADDSIDPETIHFAHQDGRTFGIRRLWNGSAAQTFARDPEKTGPHYNAACHFTTAEAPLDTLLDTLHLRLFPVFQGHRAKLRYDGTRIPVTTADEPAPQQSAQPETPAAPTGEPAARKTTVKKSPAKKPAPTKPAPKAAAKKPSPAGTGKPAAKRPAKKASTAARPKAAAAQPKRTAKPKAVPAAA</sequence>
<comment type="caution">
    <text evidence="2">The sequence shown here is derived from an EMBL/GenBank/DDBJ whole genome shotgun (WGS) entry which is preliminary data.</text>
</comment>
<dbReference type="EMBL" id="BHZC01000001">
    <property type="protein sequence ID" value="GCD35723.1"/>
    <property type="molecule type" value="Genomic_DNA"/>
</dbReference>
<evidence type="ECO:0000313" key="2">
    <source>
        <dbReference type="EMBL" id="GCD35723.1"/>
    </source>
</evidence>
<organism evidence="2 3">
    <name type="scientific">Streptomyces chrestomyceticus JCM 4735</name>
    <dbReference type="NCBI Taxonomy" id="1306181"/>
    <lineage>
        <taxon>Bacteria</taxon>
        <taxon>Bacillati</taxon>
        <taxon>Actinomycetota</taxon>
        <taxon>Actinomycetes</taxon>
        <taxon>Kitasatosporales</taxon>
        <taxon>Streptomycetaceae</taxon>
        <taxon>Streptomyces</taxon>
    </lineage>
</organism>
<feature type="region of interest" description="Disordered" evidence="1">
    <location>
        <begin position="140"/>
        <end position="236"/>
    </location>
</feature>
<evidence type="ECO:0000313" key="3">
    <source>
        <dbReference type="Proteomes" id="UP000287830"/>
    </source>
</evidence>
<dbReference type="GeneID" id="95627121"/>
<dbReference type="AlphaFoldDB" id="A0A7U9PXW3"/>
<evidence type="ECO:0000256" key="1">
    <source>
        <dbReference type="SAM" id="MobiDB-lite"/>
    </source>
</evidence>
<feature type="compositionally biased region" description="Low complexity" evidence="1">
    <location>
        <begin position="185"/>
        <end position="201"/>
    </location>
</feature>
<feature type="compositionally biased region" description="Low complexity" evidence="1">
    <location>
        <begin position="209"/>
        <end position="224"/>
    </location>
</feature>